<organism evidence="2 3">
    <name type="scientific">Monoraphidium neglectum</name>
    <dbReference type="NCBI Taxonomy" id="145388"/>
    <lineage>
        <taxon>Eukaryota</taxon>
        <taxon>Viridiplantae</taxon>
        <taxon>Chlorophyta</taxon>
        <taxon>core chlorophytes</taxon>
        <taxon>Chlorophyceae</taxon>
        <taxon>CS clade</taxon>
        <taxon>Sphaeropleales</taxon>
        <taxon>Selenastraceae</taxon>
        <taxon>Monoraphidium</taxon>
    </lineage>
</organism>
<evidence type="ECO:0000313" key="2">
    <source>
        <dbReference type="EMBL" id="KIY94708.1"/>
    </source>
</evidence>
<protein>
    <submittedName>
        <fullName evidence="2">Uncharacterized protein</fullName>
    </submittedName>
</protein>
<dbReference type="KEGG" id="mng:MNEG_13256"/>
<feature type="region of interest" description="Disordered" evidence="1">
    <location>
        <begin position="30"/>
        <end position="91"/>
    </location>
</feature>
<reference evidence="2 3" key="1">
    <citation type="journal article" date="2013" name="BMC Genomics">
        <title>Reconstruction of the lipid metabolism for the microalga Monoraphidium neglectum from its genome sequence reveals characteristics suitable for biofuel production.</title>
        <authorList>
            <person name="Bogen C."/>
            <person name="Al-Dilaimi A."/>
            <person name="Albersmeier A."/>
            <person name="Wichmann J."/>
            <person name="Grundmann M."/>
            <person name="Rupp O."/>
            <person name="Lauersen K.J."/>
            <person name="Blifernez-Klassen O."/>
            <person name="Kalinowski J."/>
            <person name="Goesmann A."/>
            <person name="Mussgnug J.H."/>
            <person name="Kruse O."/>
        </authorList>
    </citation>
    <scope>NUCLEOTIDE SEQUENCE [LARGE SCALE GENOMIC DNA]</scope>
    <source>
        <strain evidence="2 3">SAG 48.87</strain>
    </source>
</reference>
<feature type="compositionally biased region" description="Basic residues" evidence="1">
    <location>
        <begin position="81"/>
        <end position="91"/>
    </location>
</feature>
<feature type="non-terminal residue" evidence="2">
    <location>
        <position position="91"/>
    </location>
</feature>
<keyword evidence="3" id="KW-1185">Reference proteome</keyword>
<dbReference type="RefSeq" id="XP_013893728.1">
    <property type="nucleotide sequence ID" value="XM_014038274.1"/>
</dbReference>
<sequence>MKQPPTSPEGAARRGLHADDSARLLCTPCPLASKAGSGAPQLVLPDESADAGAHSAFSSAARTSSDPLPSPPLAAGAPPSPRRRSPAGRRE</sequence>
<dbReference type="EMBL" id="KK103936">
    <property type="protein sequence ID" value="KIY94708.1"/>
    <property type="molecule type" value="Genomic_DNA"/>
</dbReference>
<dbReference type="AlphaFoldDB" id="A0A0D2KFP4"/>
<evidence type="ECO:0000313" key="3">
    <source>
        <dbReference type="Proteomes" id="UP000054498"/>
    </source>
</evidence>
<accession>A0A0D2KFP4</accession>
<gene>
    <name evidence="2" type="ORF">MNEG_13256</name>
</gene>
<dbReference type="GeneID" id="25730700"/>
<evidence type="ECO:0000256" key="1">
    <source>
        <dbReference type="SAM" id="MobiDB-lite"/>
    </source>
</evidence>
<dbReference type="Proteomes" id="UP000054498">
    <property type="component" value="Unassembled WGS sequence"/>
</dbReference>
<feature type="region of interest" description="Disordered" evidence="1">
    <location>
        <begin position="1"/>
        <end position="20"/>
    </location>
</feature>
<proteinExistence type="predicted"/>
<name>A0A0D2KFP4_9CHLO</name>